<feature type="domain" description="Amino acid transporter transmembrane" evidence="6">
    <location>
        <begin position="210"/>
        <end position="340"/>
    </location>
</feature>
<name>A7RF76_NEMVE</name>
<dbReference type="InParanoid" id="A7RF76"/>
<evidence type="ECO:0000256" key="2">
    <source>
        <dbReference type="ARBA" id="ARBA00022692"/>
    </source>
</evidence>
<protein>
    <recommendedName>
        <fullName evidence="6">Amino acid transporter transmembrane domain-containing protein</fullName>
    </recommendedName>
</protein>
<sequence length="403" mass="45131">MAMFVVGTSAIDTCSIKFIEECVGQYKIALKKNLGHCERQAVMVNCFNKDDTCGDSDVTILAFRLWMLVLAGADFKMGYCHHQTNGTTLLAFETLVDDALKQRANTETLAETIRNLQQSIDALRTSSLTPSNEETQKKIHRDCLADYKAKVESTRSICGPAEEMTACYKSKGEAEGVFHGLISQLHSTLKIVVPLVTRVLEKSLPLVWNILVECIYDKDGKGNKVRVRSNYREMADASWPKFGGWIAFTTQVIEMVLIAYLYLVYAASLLEGLNPTTPIPLRIWMLIVAVVGLPTIFFKHYSQVAWISLASIVALTIAICIILAILDITILDITTIDITTIDIKTIHIKRLDIRTIDITILDIMTIDITTSEITILDIATIDIKCLEIRTIELSLFLYIVNWL</sequence>
<dbReference type="STRING" id="45351.A7RF76"/>
<comment type="subcellular location">
    <subcellularLocation>
        <location evidence="1">Membrane</location>
    </subcellularLocation>
</comment>
<keyword evidence="2 5" id="KW-0812">Transmembrane</keyword>
<dbReference type="GO" id="GO:0016020">
    <property type="term" value="C:membrane"/>
    <property type="evidence" value="ECO:0007669"/>
    <property type="project" value="UniProtKB-SubCell"/>
</dbReference>
<evidence type="ECO:0000313" key="8">
    <source>
        <dbReference type="Proteomes" id="UP000001593"/>
    </source>
</evidence>
<feature type="transmembrane region" description="Helical" evidence="5">
    <location>
        <begin position="305"/>
        <end position="326"/>
    </location>
</feature>
<evidence type="ECO:0000256" key="3">
    <source>
        <dbReference type="ARBA" id="ARBA00022989"/>
    </source>
</evidence>
<evidence type="ECO:0000259" key="6">
    <source>
        <dbReference type="Pfam" id="PF01490"/>
    </source>
</evidence>
<keyword evidence="4 5" id="KW-0472">Membrane</keyword>
<evidence type="ECO:0000256" key="1">
    <source>
        <dbReference type="ARBA" id="ARBA00004370"/>
    </source>
</evidence>
<proteinExistence type="predicted"/>
<dbReference type="EMBL" id="DS469507">
    <property type="protein sequence ID" value="EDO49907.1"/>
    <property type="molecule type" value="Genomic_DNA"/>
</dbReference>
<evidence type="ECO:0000256" key="5">
    <source>
        <dbReference type="SAM" id="Phobius"/>
    </source>
</evidence>
<dbReference type="eggNOG" id="KOG4303">
    <property type="taxonomic scope" value="Eukaryota"/>
</dbReference>
<accession>A7RF76</accession>
<keyword evidence="8" id="KW-1185">Reference proteome</keyword>
<organism evidence="7 8">
    <name type="scientific">Nematostella vectensis</name>
    <name type="common">Starlet sea anemone</name>
    <dbReference type="NCBI Taxonomy" id="45351"/>
    <lineage>
        <taxon>Eukaryota</taxon>
        <taxon>Metazoa</taxon>
        <taxon>Cnidaria</taxon>
        <taxon>Anthozoa</taxon>
        <taxon>Hexacorallia</taxon>
        <taxon>Actiniaria</taxon>
        <taxon>Edwardsiidae</taxon>
        <taxon>Nematostella</taxon>
    </lineage>
</organism>
<evidence type="ECO:0000313" key="7">
    <source>
        <dbReference type="EMBL" id="EDO49907.1"/>
    </source>
</evidence>
<reference evidence="7 8" key="1">
    <citation type="journal article" date="2007" name="Science">
        <title>Sea anemone genome reveals ancestral eumetazoan gene repertoire and genomic organization.</title>
        <authorList>
            <person name="Putnam N.H."/>
            <person name="Srivastava M."/>
            <person name="Hellsten U."/>
            <person name="Dirks B."/>
            <person name="Chapman J."/>
            <person name="Salamov A."/>
            <person name="Terry A."/>
            <person name="Shapiro H."/>
            <person name="Lindquist E."/>
            <person name="Kapitonov V.V."/>
            <person name="Jurka J."/>
            <person name="Genikhovich G."/>
            <person name="Grigoriev I.V."/>
            <person name="Lucas S.M."/>
            <person name="Steele R.E."/>
            <person name="Finnerty J.R."/>
            <person name="Technau U."/>
            <person name="Martindale M.Q."/>
            <person name="Rokhsar D.S."/>
        </authorList>
    </citation>
    <scope>NUCLEOTIDE SEQUENCE [LARGE SCALE GENOMIC DNA]</scope>
    <source>
        <strain evidence="8">CH2 X CH6</strain>
    </source>
</reference>
<gene>
    <name evidence="7" type="ORF">NEMVEDRAFT_v1g196312</name>
</gene>
<dbReference type="Pfam" id="PF01490">
    <property type="entry name" value="Aa_trans"/>
    <property type="match status" value="1"/>
</dbReference>
<keyword evidence="3 5" id="KW-1133">Transmembrane helix</keyword>
<dbReference type="AlphaFoldDB" id="A7RF76"/>
<evidence type="ECO:0000256" key="4">
    <source>
        <dbReference type="ARBA" id="ARBA00023136"/>
    </source>
</evidence>
<dbReference type="HOGENOM" id="CLU_683904_0_0_1"/>
<feature type="transmembrane region" description="Helical" evidence="5">
    <location>
        <begin position="279"/>
        <end position="298"/>
    </location>
</feature>
<dbReference type="InterPro" id="IPR013057">
    <property type="entry name" value="AA_transpt_TM"/>
</dbReference>
<feature type="transmembrane region" description="Helical" evidence="5">
    <location>
        <begin position="242"/>
        <end position="267"/>
    </location>
</feature>
<dbReference type="Proteomes" id="UP000001593">
    <property type="component" value="Unassembled WGS sequence"/>
</dbReference>